<feature type="compositionally biased region" description="Basic and acidic residues" evidence="1">
    <location>
        <begin position="1"/>
        <end position="15"/>
    </location>
</feature>
<dbReference type="AlphaFoldDB" id="A0A381VQY2"/>
<organism evidence="2">
    <name type="scientific">marine metagenome</name>
    <dbReference type="NCBI Taxonomy" id="408172"/>
    <lineage>
        <taxon>unclassified sequences</taxon>
        <taxon>metagenomes</taxon>
        <taxon>ecological metagenomes</taxon>
    </lineage>
</organism>
<protein>
    <submittedName>
        <fullName evidence="2">Uncharacterized protein</fullName>
    </submittedName>
</protein>
<name>A0A381VQY2_9ZZZZ</name>
<sequence length="74" mass="8649">MKEHHTSEDGFKYRPDYSWPDTGTEQDCPKCGDGLELVENKDSYYGKPWWCAPCQWQFSEEDLAQVKVDSKKEA</sequence>
<accession>A0A381VQY2</accession>
<reference evidence="2" key="1">
    <citation type="submission" date="2018-05" db="EMBL/GenBank/DDBJ databases">
        <authorList>
            <person name="Lanie J.A."/>
            <person name="Ng W.-L."/>
            <person name="Kazmierczak K.M."/>
            <person name="Andrzejewski T.M."/>
            <person name="Davidsen T.M."/>
            <person name="Wayne K.J."/>
            <person name="Tettelin H."/>
            <person name="Glass J.I."/>
            <person name="Rusch D."/>
            <person name="Podicherti R."/>
            <person name="Tsui H.-C.T."/>
            <person name="Winkler M.E."/>
        </authorList>
    </citation>
    <scope>NUCLEOTIDE SEQUENCE</scope>
</reference>
<feature type="region of interest" description="Disordered" evidence="1">
    <location>
        <begin position="1"/>
        <end position="24"/>
    </location>
</feature>
<gene>
    <name evidence="2" type="ORF">METZ01_LOCUS95488</name>
</gene>
<evidence type="ECO:0000256" key="1">
    <source>
        <dbReference type="SAM" id="MobiDB-lite"/>
    </source>
</evidence>
<proteinExistence type="predicted"/>
<dbReference type="EMBL" id="UINC01009508">
    <property type="protein sequence ID" value="SVA42634.1"/>
    <property type="molecule type" value="Genomic_DNA"/>
</dbReference>
<evidence type="ECO:0000313" key="2">
    <source>
        <dbReference type="EMBL" id="SVA42634.1"/>
    </source>
</evidence>